<organism evidence="2 3">
    <name type="scientific">Methylobacterium longum</name>
    <dbReference type="NCBI Taxonomy" id="767694"/>
    <lineage>
        <taxon>Bacteria</taxon>
        <taxon>Pseudomonadati</taxon>
        <taxon>Pseudomonadota</taxon>
        <taxon>Alphaproteobacteria</taxon>
        <taxon>Hyphomicrobiales</taxon>
        <taxon>Methylobacteriaceae</taxon>
        <taxon>Methylobacterium</taxon>
    </lineage>
</organism>
<gene>
    <name evidence="2" type="ORF">QWZ18_23270</name>
</gene>
<evidence type="ECO:0000313" key="2">
    <source>
        <dbReference type="EMBL" id="MDN3573532.1"/>
    </source>
</evidence>
<keyword evidence="3" id="KW-1185">Reference proteome</keyword>
<evidence type="ECO:0000313" key="3">
    <source>
        <dbReference type="Proteomes" id="UP001244297"/>
    </source>
</evidence>
<dbReference type="RefSeq" id="WP_238286050.1">
    <property type="nucleotide sequence ID" value="NZ_BPQS01000005.1"/>
</dbReference>
<evidence type="ECO:0000256" key="1">
    <source>
        <dbReference type="SAM" id="SignalP"/>
    </source>
</evidence>
<protein>
    <submittedName>
        <fullName evidence="2">Cell envelope integrity EipB family protein</fullName>
    </submittedName>
</protein>
<dbReference type="EMBL" id="JAUFPT010000077">
    <property type="protein sequence ID" value="MDN3573532.1"/>
    <property type="molecule type" value="Genomic_DNA"/>
</dbReference>
<proteinExistence type="predicted"/>
<keyword evidence="1" id="KW-0732">Signal</keyword>
<feature type="chain" id="PRO_5046155829" evidence="1">
    <location>
        <begin position="23"/>
        <end position="307"/>
    </location>
</feature>
<feature type="signal peptide" evidence="1">
    <location>
        <begin position="1"/>
        <end position="22"/>
    </location>
</feature>
<name>A0ABT8AUC7_9HYPH</name>
<dbReference type="InterPro" id="IPR015000">
    <property type="entry name" value="EipB-like"/>
</dbReference>
<accession>A0ABT8AUC7</accession>
<dbReference type="Pfam" id="PF08904">
    <property type="entry name" value="EipB_like"/>
    <property type="match status" value="1"/>
</dbReference>
<comment type="caution">
    <text evidence="2">The sequence shown here is derived from an EMBL/GenBank/DDBJ whole genome shotgun (WGS) entry which is preliminary data.</text>
</comment>
<sequence>MRLRLSRLLTAGLLVSAWGAQAAPPAAPEPEAKPAAPAPAPAIVLANHRAVYDLSLAEGGGTRSVESARGRIVIDFRGDACRGYTMQTRQVTELSSGETGARLSDMRSTTFEGGQGREFRFKTTTLTNNQPAAPVDGTASEQGDSLTVKLKGPGKPLTVAGPVLFPSEHMRRLIETARAGQPTLSVKVFDGSDDGRKIYDTFAVIGHTETGPAPAAGSTRDKPLREGSLAAMPHWPVRLSYYTEGAGERTPIYTLGFDLYENGVSGALKLDYGEFAILGDMTALDIDAQAGRGDREAGKDAGKGCTP</sequence>
<reference evidence="3" key="1">
    <citation type="journal article" date="2019" name="Int. J. Syst. Evol. Microbiol.">
        <title>The Global Catalogue of Microorganisms (GCM) 10K type strain sequencing project: providing services to taxonomists for standard genome sequencing and annotation.</title>
        <authorList>
            <consortium name="The Broad Institute Genomics Platform"/>
            <consortium name="The Broad Institute Genome Sequencing Center for Infectious Disease"/>
            <person name="Wu L."/>
            <person name="Ma J."/>
        </authorList>
    </citation>
    <scope>NUCLEOTIDE SEQUENCE [LARGE SCALE GENOMIC DNA]</scope>
    <source>
        <strain evidence="3">CECT 7806</strain>
    </source>
</reference>
<dbReference type="Proteomes" id="UP001244297">
    <property type="component" value="Unassembled WGS sequence"/>
</dbReference>